<dbReference type="SUPFAM" id="SSF53850">
    <property type="entry name" value="Periplasmic binding protein-like II"/>
    <property type="match status" value="1"/>
</dbReference>
<protein>
    <submittedName>
        <fullName evidence="6">Transcriptional regulator</fullName>
    </submittedName>
</protein>
<dbReference type="CDD" id="cd08422">
    <property type="entry name" value="PBP2_CrgA_like"/>
    <property type="match status" value="1"/>
</dbReference>
<evidence type="ECO:0000256" key="4">
    <source>
        <dbReference type="ARBA" id="ARBA00023163"/>
    </source>
</evidence>
<dbReference type="Pfam" id="PF00126">
    <property type="entry name" value="HTH_1"/>
    <property type="match status" value="1"/>
</dbReference>
<dbReference type="OrthoDB" id="9812435at2"/>
<dbReference type="InterPro" id="IPR036388">
    <property type="entry name" value="WH-like_DNA-bd_sf"/>
</dbReference>
<dbReference type="FunFam" id="1.10.10.10:FF:000001">
    <property type="entry name" value="LysR family transcriptional regulator"/>
    <property type="match status" value="1"/>
</dbReference>
<evidence type="ECO:0000256" key="1">
    <source>
        <dbReference type="ARBA" id="ARBA00009437"/>
    </source>
</evidence>
<dbReference type="InterPro" id="IPR005119">
    <property type="entry name" value="LysR_subst-bd"/>
</dbReference>
<evidence type="ECO:0000313" key="6">
    <source>
        <dbReference type="EMBL" id="KKJ78122.1"/>
    </source>
</evidence>
<dbReference type="InterPro" id="IPR000847">
    <property type="entry name" value="LysR_HTH_N"/>
</dbReference>
<dbReference type="SUPFAM" id="SSF46785">
    <property type="entry name" value="Winged helix' DNA-binding domain"/>
    <property type="match status" value="1"/>
</dbReference>
<dbReference type="PRINTS" id="PR00039">
    <property type="entry name" value="HTHLYSR"/>
</dbReference>
<dbReference type="PROSITE" id="PS50931">
    <property type="entry name" value="HTH_LYSR"/>
    <property type="match status" value="1"/>
</dbReference>
<dbReference type="Gene3D" id="1.10.10.10">
    <property type="entry name" value="Winged helix-like DNA-binding domain superfamily/Winged helix DNA-binding domain"/>
    <property type="match status" value="1"/>
</dbReference>
<dbReference type="Gene3D" id="3.40.190.290">
    <property type="match status" value="1"/>
</dbReference>
<evidence type="ECO:0000313" key="7">
    <source>
        <dbReference type="Proteomes" id="UP000034491"/>
    </source>
</evidence>
<evidence type="ECO:0000259" key="5">
    <source>
        <dbReference type="PROSITE" id="PS50931"/>
    </source>
</evidence>
<evidence type="ECO:0000256" key="3">
    <source>
        <dbReference type="ARBA" id="ARBA00023125"/>
    </source>
</evidence>
<dbReference type="EMBL" id="LANI01000002">
    <property type="protein sequence ID" value="KKJ78122.1"/>
    <property type="molecule type" value="Genomic_DNA"/>
</dbReference>
<dbReference type="GO" id="GO:0003700">
    <property type="term" value="F:DNA-binding transcription factor activity"/>
    <property type="evidence" value="ECO:0007669"/>
    <property type="project" value="InterPro"/>
</dbReference>
<keyword evidence="4" id="KW-0804">Transcription</keyword>
<dbReference type="InterPro" id="IPR036390">
    <property type="entry name" value="WH_DNA-bd_sf"/>
</dbReference>
<name>A0A0M2R885_9PROT</name>
<dbReference type="RefSeq" id="WP_046502285.1">
    <property type="nucleotide sequence ID" value="NZ_LANI01000002.1"/>
</dbReference>
<gene>
    <name evidence="6" type="ORF">WH95_01855</name>
</gene>
<keyword evidence="2" id="KW-0805">Transcription regulation</keyword>
<dbReference type="Proteomes" id="UP000034491">
    <property type="component" value="Unassembled WGS sequence"/>
</dbReference>
<organism evidence="6 7">
    <name type="scientific">Kiloniella litopenaei</name>
    <dbReference type="NCBI Taxonomy" id="1549748"/>
    <lineage>
        <taxon>Bacteria</taxon>
        <taxon>Pseudomonadati</taxon>
        <taxon>Pseudomonadota</taxon>
        <taxon>Alphaproteobacteria</taxon>
        <taxon>Rhodospirillales</taxon>
        <taxon>Kiloniellaceae</taxon>
        <taxon>Kiloniella</taxon>
    </lineage>
</organism>
<dbReference type="GO" id="GO:0006351">
    <property type="term" value="P:DNA-templated transcription"/>
    <property type="evidence" value="ECO:0007669"/>
    <property type="project" value="TreeGrafter"/>
</dbReference>
<comment type="similarity">
    <text evidence="1">Belongs to the LysR transcriptional regulatory family.</text>
</comment>
<proteinExistence type="inferred from homology"/>
<dbReference type="InterPro" id="IPR058163">
    <property type="entry name" value="LysR-type_TF_proteobact-type"/>
</dbReference>
<dbReference type="AlphaFoldDB" id="A0A0M2R885"/>
<accession>A0A0M2R885</accession>
<evidence type="ECO:0000256" key="2">
    <source>
        <dbReference type="ARBA" id="ARBA00023015"/>
    </source>
</evidence>
<keyword evidence="3" id="KW-0238">DNA-binding</keyword>
<reference evidence="6 7" key="1">
    <citation type="submission" date="2015-03" db="EMBL/GenBank/DDBJ databases">
        <title>Genome sequence of Kiloniella sp. P1-1, isolated from the gut microflora of Pacific white shrimp, Penaeus vannamei.</title>
        <authorList>
            <person name="Shao Z."/>
            <person name="Wang L."/>
            <person name="Li X."/>
        </authorList>
    </citation>
    <scope>NUCLEOTIDE SEQUENCE [LARGE SCALE GENOMIC DNA]</scope>
    <source>
        <strain evidence="6 7">P1-1</strain>
    </source>
</reference>
<dbReference type="PANTHER" id="PTHR30537:SF5">
    <property type="entry name" value="HTH-TYPE TRANSCRIPTIONAL ACTIVATOR TTDR-RELATED"/>
    <property type="match status" value="1"/>
</dbReference>
<feature type="domain" description="HTH lysR-type" evidence="5">
    <location>
        <begin position="1"/>
        <end position="59"/>
    </location>
</feature>
<sequence>MDDLRGMITFARVVESGSFAAAARKLDLGRAAVSHQIKLLEERLGARLLHRSTRSLSLTSAGEDYYQTCKLISEEAEAATRRIQNLSDQPVGRISLTCSTNFGLKRIVPLLSQFRQNYPGIELDVELTDEITNLIQGGYDIAIRSGPLDDSDMMSKKICSTVRRICAAPKYLQNRSKPETPEDLAAHDWVTYSRHSGLITLRKDDRRYTVRIKGPVHTNNAGARLEFILQSHGLGLLPEHDINDQPAGTLEILLPDYNIPTLDLFAVYPRGAASSLKVRMLIDFLAEKLSAQQKAPHSFSRYQT</sequence>
<dbReference type="STRING" id="1549748.WH95_01855"/>
<dbReference type="Pfam" id="PF03466">
    <property type="entry name" value="LysR_substrate"/>
    <property type="match status" value="1"/>
</dbReference>
<keyword evidence="7" id="KW-1185">Reference proteome</keyword>
<dbReference type="PANTHER" id="PTHR30537">
    <property type="entry name" value="HTH-TYPE TRANSCRIPTIONAL REGULATOR"/>
    <property type="match status" value="1"/>
</dbReference>
<comment type="caution">
    <text evidence="6">The sequence shown here is derived from an EMBL/GenBank/DDBJ whole genome shotgun (WGS) entry which is preliminary data.</text>
</comment>
<dbReference type="GO" id="GO:0043565">
    <property type="term" value="F:sequence-specific DNA binding"/>
    <property type="evidence" value="ECO:0007669"/>
    <property type="project" value="TreeGrafter"/>
</dbReference>